<evidence type="ECO:0000256" key="5">
    <source>
        <dbReference type="ARBA" id="ARBA00023134"/>
    </source>
</evidence>
<evidence type="ECO:0000313" key="10">
    <source>
        <dbReference type="EMBL" id="EET90146.1"/>
    </source>
</evidence>
<dbReference type="CDD" id="cd03703">
    <property type="entry name" value="aeIF5B_II"/>
    <property type="match status" value="1"/>
</dbReference>
<comment type="similarity">
    <text evidence="1 8">Belongs to the TRAFAC class translation factor GTPase superfamily. Classic translation factor GTPase family. IF-2 subfamily.</text>
</comment>
<keyword evidence="5" id="KW-0342">GTP-binding</keyword>
<dbReference type="Gene3D" id="3.40.50.300">
    <property type="entry name" value="P-loop containing nucleotide triphosphate hydrolases"/>
    <property type="match status" value="1"/>
</dbReference>
<keyword evidence="3" id="KW-0547">Nucleotide-binding</keyword>
<dbReference type="InterPro" id="IPR015760">
    <property type="entry name" value="TIF_IF2"/>
</dbReference>
<dbReference type="FunFam" id="3.40.50.10050:FF:000001">
    <property type="entry name" value="Translation initiation factor IF-2"/>
    <property type="match status" value="1"/>
</dbReference>
<reference evidence="10 11" key="2">
    <citation type="journal article" date="2010" name="Proc. Natl. Acad. Sci. U.S.A.">
        <title>Enigmatic, ultrasmall, uncultivated Archaea.</title>
        <authorList>
            <person name="Baker B.J."/>
            <person name="Comolli L.R."/>
            <person name="Dick G.J."/>
            <person name="Hauser L.J."/>
            <person name="Hyatt D."/>
            <person name="Dill B.D."/>
            <person name="Land M.L."/>
            <person name="Verberkmoes N.C."/>
            <person name="Hettich R.L."/>
            <person name="Banfield J.F."/>
        </authorList>
    </citation>
    <scope>NUCLEOTIDE SEQUENCE [LARGE SCALE GENOMIC DNA]</scope>
    <source>
        <strain evidence="10">ARMAN-2</strain>
    </source>
</reference>
<dbReference type="PANTHER" id="PTHR43381:SF4">
    <property type="entry name" value="EUKARYOTIC TRANSLATION INITIATION FACTOR 5B"/>
    <property type="match status" value="1"/>
</dbReference>
<dbReference type="InterPro" id="IPR000795">
    <property type="entry name" value="T_Tr_GTP-bd_dom"/>
</dbReference>
<dbReference type="InterPro" id="IPR036925">
    <property type="entry name" value="TIF_IF2_dom3_sf"/>
</dbReference>
<reference evidence="10 11" key="1">
    <citation type="journal article" date="2009" name="Genome Biol.">
        <title>Community-wide analysis of microbial genome sequence signatures.</title>
        <authorList>
            <person name="Dick G.J."/>
            <person name="Andersson A.F."/>
            <person name="Baker B.J."/>
            <person name="Simmons S.L."/>
            <person name="Thomas B.C."/>
            <person name="Yelton A.P."/>
            <person name="Banfield J.F."/>
        </authorList>
    </citation>
    <scope>NUCLEOTIDE SEQUENCE [LARGE SCALE GENOMIC DNA]</scope>
    <source>
        <strain evidence="10">ARMAN-2</strain>
    </source>
</reference>
<dbReference type="Gene3D" id="2.40.30.10">
    <property type="entry name" value="Translation factors"/>
    <property type="match status" value="2"/>
</dbReference>
<dbReference type="InterPro" id="IPR029459">
    <property type="entry name" value="EFTU-type"/>
</dbReference>
<dbReference type="InterPro" id="IPR027417">
    <property type="entry name" value="P-loop_NTPase"/>
</dbReference>
<dbReference type="FunFam" id="3.40.50.300:FF:000112">
    <property type="entry name" value="Eukaryotic translation initiation factor 5B"/>
    <property type="match status" value="1"/>
</dbReference>
<dbReference type="NCBIfam" id="TIGR00491">
    <property type="entry name" value="aIF-2"/>
    <property type="match status" value="1"/>
</dbReference>
<proteinExistence type="inferred from homology"/>
<dbReference type="Pfam" id="PF11987">
    <property type="entry name" value="IF-2"/>
    <property type="match status" value="1"/>
</dbReference>
<dbReference type="PANTHER" id="PTHR43381">
    <property type="entry name" value="TRANSLATION INITIATION FACTOR IF-2-RELATED"/>
    <property type="match status" value="1"/>
</dbReference>
<dbReference type="CDD" id="cd01887">
    <property type="entry name" value="IF2_eIF5B"/>
    <property type="match status" value="1"/>
</dbReference>
<dbReference type="PRINTS" id="PR00315">
    <property type="entry name" value="ELONGATNFCT"/>
</dbReference>
<keyword evidence="4 8" id="KW-0648">Protein biosynthesis</keyword>
<evidence type="ECO:0000256" key="3">
    <source>
        <dbReference type="ARBA" id="ARBA00022741"/>
    </source>
</evidence>
<evidence type="ECO:0000256" key="2">
    <source>
        <dbReference type="ARBA" id="ARBA00022540"/>
    </source>
</evidence>
<dbReference type="Pfam" id="PF14578">
    <property type="entry name" value="GTP_EFTU_D4"/>
    <property type="match status" value="1"/>
</dbReference>
<dbReference type="GO" id="GO:0003924">
    <property type="term" value="F:GTPase activity"/>
    <property type="evidence" value="ECO:0007669"/>
    <property type="project" value="InterPro"/>
</dbReference>
<dbReference type="GO" id="GO:0003743">
    <property type="term" value="F:translation initiation factor activity"/>
    <property type="evidence" value="ECO:0007669"/>
    <property type="project" value="UniProtKB-UniRule"/>
</dbReference>
<comment type="function">
    <text evidence="6 8">Function in general translation initiation by promoting the binding of the formylmethionine-tRNA to ribosomes. Seems to function along with eIF-2.</text>
</comment>
<evidence type="ECO:0000256" key="8">
    <source>
        <dbReference type="RuleBase" id="RU000644"/>
    </source>
</evidence>
<dbReference type="GO" id="GO:0005525">
    <property type="term" value="F:GTP binding"/>
    <property type="evidence" value="ECO:0007669"/>
    <property type="project" value="UniProtKB-KW"/>
</dbReference>
<dbReference type="PROSITE" id="PS51722">
    <property type="entry name" value="G_TR_2"/>
    <property type="match status" value="1"/>
</dbReference>
<dbReference type="GO" id="GO:0005737">
    <property type="term" value="C:cytoplasm"/>
    <property type="evidence" value="ECO:0007669"/>
    <property type="project" value="TreeGrafter"/>
</dbReference>
<dbReference type="InterPro" id="IPR005225">
    <property type="entry name" value="Small_GTP-bd"/>
</dbReference>
<keyword evidence="2 8" id="KW-0396">Initiation factor</keyword>
<organism evidence="10 11">
    <name type="scientific">Candidatus Micrarchaeum acidiphilum ARMAN-2</name>
    <dbReference type="NCBI Taxonomy" id="425595"/>
    <lineage>
        <taxon>Archaea</taxon>
        <taxon>Candidatus Micrarchaeota</taxon>
        <taxon>Candidatus Micrarchaeia</taxon>
        <taxon>Candidatus Micrarchaeales</taxon>
        <taxon>Candidatus Micrarchaeaceae</taxon>
        <taxon>Candidatus Micrarchaeum</taxon>
    </lineage>
</organism>
<evidence type="ECO:0000256" key="1">
    <source>
        <dbReference type="ARBA" id="ARBA00007733"/>
    </source>
</evidence>
<dbReference type="SUPFAM" id="SSF52156">
    <property type="entry name" value="Initiation factor IF2/eIF5b, domain 3"/>
    <property type="match status" value="1"/>
</dbReference>
<dbReference type="SUPFAM" id="SSF52540">
    <property type="entry name" value="P-loop containing nucleoside triphosphate hydrolases"/>
    <property type="match status" value="1"/>
</dbReference>
<dbReference type="InterPro" id="IPR023115">
    <property type="entry name" value="TIF_IF2_dom3"/>
</dbReference>
<dbReference type="NCBIfam" id="NF003078">
    <property type="entry name" value="PRK04004.1"/>
    <property type="match status" value="1"/>
</dbReference>
<dbReference type="SUPFAM" id="SSF50447">
    <property type="entry name" value="Translation proteins"/>
    <property type="match status" value="1"/>
</dbReference>
<dbReference type="NCBIfam" id="TIGR00231">
    <property type="entry name" value="small_GTP"/>
    <property type="match status" value="1"/>
</dbReference>
<evidence type="ECO:0000259" key="9">
    <source>
        <dbReference type="PROSITE" id="PS51722"/>
    </source>
</evidence>
<name>C7DHP4_MICA2</name>
<evidence type="ECO:0000313" key="11">
    <source>
        <dbReference type="Proteomes" id="UP000332487"/>
    </source>
</evidence>
<feature type="domain" description="Tr-type G" evidence="9">
    <location>
        <begin position="2"/>
        <end position="220"/>
    </location>
</feature>
<evidence type="ECO:0000256" key="4">
    <source>
        <dbReference type="ARBA" id="ARBA00022917"/>
    </source>
</evidence>
<dbReference type="EMBL" id="GG697240">
    <property type="protein sequence ID" value="EET90146.1"/>
    <property type="molecule type" value="Genomic_DNA"/>
</dbReference>
<dbReference type="AlphaFoldDB" id="C7DHP4"/>
<gene>
    <name evidence="10" type="ORF">UNLARM2_0587</name>
</gene>
<dbReference type="Proteomes" id="UP000332487">
    <property type="component" value="Unassembled WGS sequence"/>
</dbReference>
<dbReference type="InterPro" id="IPR004544">
    <property type="entry name" value="TF_aIF-2_arc"/>
</dbReference>
<dbReference type="Pfam" id="PF00009">
    <property type="entry name" value="GTP_EFTU"/>
    <property type="match status" value="1"/>
</dbReference>
<keyword evidence="11" id="KW-1185">Reference proteome</keyword>
<accession>C7DHP4</accession>
<evidence type="ECO:0000256" key="7">
    <source>
        <dbReference type="NCBIfam" id="TIGR00491"/>
    </source>
</evidence>
<evidence type="ECO:0000256" key="6">
    <source>
        <dbReference type="ARBA" id="ARBA00024852"/>
    </source>
</evidence>
<dbReference type="Gene3D" id="3.40.50.10050">
    <property type="entry name" value="Translation initiation factor IF- 2, domain 3"/>
    <property type="match status" value="1"/>
</dbReference>
<sequence length="584" mass="63596">MIRQPIICVMGHVDHGKTTLLDKIRSTAIVAKEAGGITQHIGASEVPIEVIKKICSEMQNFSAESIKIPGLLFIDTPGHEAFTNLRRRGGSVADLAILVVDITKGFEPQTVEAIRILREYKTPFIVAANKIDMITGWINSKSKSLQTAMKQQNSQVIETLNKRVYEIVGKLGELGFSSDLYSNVTDFRQEISIVPVSAKTGEGVAELLMLATGLSQRFLEMKLNIEANGRGRGSILEKKEDRGLGFVIDVILYEGTLHVNDTIAFATSEGKVETTKIKALLKPKPLSEIRDSNSKFNYLDKVSAASGVRIGANNLDYAMPGSPVIQVVDDSYAKEISSEIGSVFATSKVGVILKADSIGSIEAISKLLDEQGVSISKKGIGNVSKRDVMDAFAMNAINPMDSIILAFNVGVDKDAEDAVFASSIKIIKSEIIYKLVDDCVATREGMKLNRAKAIEERITLPFQIEVLPHACFRASHPAIFGVRVVAGRVKLGAYAMSDEGVPVGKIRGIQNEKTPMTMAKANDEVAISMDEPTFGRQVKEGQMLYSKLSLEDIKMLQGEMAYLINDEEKELVKKIVGMGGGHKK</sequence>
<dbReference type="InterPro" id="IPR009000">
    <property type="entry name" value="Transl_B-barrel_sf"/>
</dbReference>
<protein>
    <recommendedName>
        <fullName evidence="7 8">Translation initiation factor IF-2</fullName>
    </recommendedName>
</protein>